<dbReference type="EMBL" id="CAJHIO010000003">
    <property type="protein sequence ID" value="CAD6491244.1"/>
    <property type="molecule type" value="Genomic_DNA"/>
</dbReference>
<comment type="caution">
    <text evidence="1">The sequence shown here is derived from an EMBL/GenBank/DDBJ whole genome shotgun (WGS) entry which is preliminary data.</text>
</comment>
<dbReference type="Proteomes" id="UP000610373">
    <property type="component" value="Unassembled WGS sequence"/>
</dbReference>
<evidence type="ECO:0000313" key="1">
    <source>
        <dbReference type="EMBL" id="CAD6491244.1"/>
    </source>
</evidence>
<dbReference type="AlphaFoldDB" id="A0A811T2B9"/>
<gene>
    <name evidence="1" type="ORF">CHKLHMKO_00097</name>
</gene>
<reference evidence="1" key="1">
    <citation type="submission" date="2020-10" db="EMBL/GenBank/DDBJ databases">
        <authorList>
            <person name="Hahn C.J."/>
            <person name="Laso-Perez R."/>
            <person name="Vulcano F."/>
            <person name="Vaziourakis K.-M."/>
            <person name="Stokke R."/>
            <person name="Steen I.H."/>
            <person name="Teske A."/>
            <person name="Boetius A."/>
            <person name="Liebeke M."/>
            <person name="Amann R."/>
            <person name="Knittel K."/>
        </authorList>
    </citation>
    <scope>NUCLEOTIDE SEQUENCE</scope>
    <source>
        <strain evidence="1">Gfbio:e3339647-f889-4370-9287-4fb5cb688e4c:AG392O15_GoMArc1</strain>
    </source>
</reference>
<proteinExistence type="predicted"/>
<organism evidence="1 2">
    <name type="scientific">Candidatus Argoarchaeum ethanivorans</name>
    <dbReference type="NCBI Taxonomy" id="2608793"/>
    <lineage>
        <taxon>Archaea</taxon>
        <taxon>Methanobacteriati</taxon>
        <taxon>Methanobacteriota</taxon>
        <taxon>Stenosarchaea group</taxon>
        <taxon>Methanomicrobia</taxon>
        <taxon>Methanosarcinales</taxon>
        <taxon>Methanosarcinales incertae sedis</taxon>
        <taxon>GOM Arc I cluster</taxon>
        <taxon>Candidatus Argoarchaeum</taxon>
    </lineage>
</organism>
<name>A0A811T2B9_9EURY</name>
<evidence type="ECO:0000313" key="2">
    <source>
        <dbReference type="Proteomes" id="UP000610373"/>
    </source>
</evidence>
<protein>
    <submittedName>
        <fullName evidence="1">Uncharacterized protein</fullName>
    </submittedName>
</protein>
<accession>A0A811T2B9</accession>
<sequence length="63" mass="7346">MAIFTKNEKEILKKFENGFEVSDEDKAVLDRYASIGFVQFGFNWDKMVETAKITKSCIIHLDR</sequence>